<dbReference type="CDD" id="cd00995">
    <property type="entry name" value="PBP2_NikA_DppA_OppA_like"/>
    <property type="match status" value="1"/>
</dbReference>
<dbReference type="GO" id="GO:0043190">
    <property type="term" value="C:ATP-binding cassette (ABC) transporter complex"/>
    <property type="evidence" value="ECO:0007669"/>
    <property type="project" value="InterPro"/>
</dbReference>
<evidence type="ECO:0000256" key="5">
    <source>
        <dbReference type="SAM" id="SignalP"/>
    </source>
</evidence>
<feature type="region of interest" description="Disordered" evidence="4">
    <location>
        <begin position="28"/>
        <end position="60"/>
    </location>
</feature>
<feature type="compositionally biased region" description="Low complexity" evidence="4">
    <location>
        <begin position="28"/>
        <end position="41"/>
    </location>
</feature>
<dbReference type="GeneID" id="93148566"/>
<evidence type="ECO:0000256" key="1">
    <source>
        <dbReference type="ARBA" id="ARBA00005695"/>
    </source>
</evidence>
<dbReference type="EMBL" id="BQNJ01000002">
    <property type="protein sequence ID" value="GKH02482.1"/>
    <property type="molecule type" value="Genomic_DNA"/>
</dbReference>
<dbReference type="SUPFAM" id="SSF53850">
    <property type="entry name" value="Periplasmic binding protein-like II"/>
    <property type="match status" value="1"/>
</dbReference>
<gene>
    <name evidence="7" type="ORF">CE91St55_44630</name>
</gene>
<dbReference type="RefSeq" id="WP_118041088.1">
    <property type="nucleotide sequence ID" value="NZ_BQNJ01000002.1"/>
</dbReference>
<dbReference type="AlphaFoldDB" id="A0A413LT89"/>
<name>A0A413LT89_9FIRM</name>
<proteinExistence type="inferred from homology"/>
<dbReference type="InterPro" id="IPR000914">
    <property type="entry name" value="SBP_5_dom"/>
</dbReference>
<evidence type="ECO:0000256" key="3">
    <source>
        <dbReference type="ARBA" id="ARBA00022729"/>
    </source>
</evidence>
<dbReference type="Gene3D" id="3.40.190.10">
    <property type="entry name" value="Periplasmic binding protein-like II"/>
    <property type="match status" value="1"/>
</dbReference>
<dbReference type="PANTHER" id="PTHR30290:SF9">
    <property type="entry name" value="OLIGOPEPTIDE-BINDING PROTEIN APPA"/>
    <property type="match status" value="1"/>
</dbReference>
<sequence>MKTKRVLALFTASMMTAALLAGCGGSSGSSQTTAPAAQSAEATEKAAEENIQSGNEKTETTVMEEAAESVTVAVDDDSFTIGPWGGASAVRDWTENILWAHLAYRPFIGAMLDDGVQLVAAKSVTKTDDATYDIEIWDNITDSQGNPIKAEDVVYSYNKLAELGYVTDIGTYYAGSEATGDYTLQIKLKNTMDGAIEKVLTSCSIASRTWYEGASENDINLSPATTGAYTVTDMQTGSSVTMEARGDYWKKEDRADAELQNVNKIILRCIAEASSRSIALENKEVDMAEVSASDVGRFEGNDAFNVTKYNNAMSQYLIFNTSENSPCADVNVRKAIAYAFDAAMVLQGSGSSAGTISHDVAPNLGPDYVQEWDNQDYFGMNLEKSAEYLKAAGYEPGQLEIHLMVSSQAPQGPYQALQAMLEQAGIKLVIDAYDRALRQTYDSDPTMWDMSELSQSVSDFTTSFWNILFSEDNYEYGTQGFTKDDKLQELLKAANAERSEENMNAFHDYVIENCYMVGLYTETRSIVTTEGLTDICLEKLNPVLNAMTFTEQYVPVAK</sequence>
<comment type="caution">
    <text evidence="7">The sequence shown here is derived from an EMBL/GenBank/DDBJ whole genome shotgun (WGS) entry which is preliminary data.</text>
</comment>
<dbReference type="PROSITE" id="PS51257">
    <property type="entry name" value="PROKAR_LIPOPROTEIN"/>
    <property type="match status" value="1"/>
</dbReference>
<evidence type="ECO:0000313" key="8">
    <source>
        <dbReference type="Proteomes" id="UP001055091"/>
    </source>
</evidence>
<keyword evidence="2" id="KW-0813">Transport</keyword>
<evidence type="ECO:0000256" key="2">
    <source>
        <dbReference type="ARBA" id="ARBA00022448"/>
    </source>
</evidence>
<dbReference type="PANTHER" id="PTHR30290">
    <property type="entry name" value="PERIPLASMIC BINDING COMPONENT OF ABC TRANSPORTER"/>
    <property type="match status" value="1"/>
</dbReference>
<feature type="domain" description="Solute-binding protein family 5" evidence="6">
    <location>
        <begin position="120"/>
        <end position="472"/>
    </location>
</feature>
<evidence type="ECO:0000259" key="6">
    <source>
        <dbReference type="Pfam" id="PF00496"/>
    </source>
</evidence>
<keyword evidence="3 5" id="KW-0732">Signal</keyword>
<comment type="similarity">
    <text evidence="1">Belongs to the bacterial solute-binding protein 5 family.</text>
</comment>
<dbReference type="Gene3D" id="3.10.105.10">
    <property type="entry name" value="Dipeptide-binding Protein, Domain 3"/>
    <property type="match status" value="1"/>
</dbReference>
<dbReference type="GO" id="GO:1904680">
    <property type="term" value="F:peptide transmembrane transporter activity"/>
    <property type="evidence" value="ECO:0007669"/>
    <property type="project" value="TreeGrafter"/>
</dbReference>
<dbReference type="Proteomes" id="UP001055091">
    <property type="component" value="Unassembled WGS sequence"/>
</dbReference>
<dbReference type="Gene3D" id="3.90.76.10">
    <property type="entry name" value="Dipeptide-binding Protein, Domain 1"/>
    <property type="match status" value="1"/>
</dbReference>
<evidence type="ECO:0000256" key="4">
    <source>
        <dbReference type="SAM" id="MobiDB-lite"/>
    </source>
</evidence>
<evidence type="ECO:0000313" key="7">
    <source>
        <dbReference type="EMBL" id="GKH02482.1"/>
    </source>
</evidence>
<feature type="signal peptide" evidence="5">
    <location>
        <begin position="1"/>
        <end position="21"/>
    </location>
</feature>
<dbReference type="Pfam" id="PF00496">
    <property type="entry name" value="SBP_bac_5"/>
    <property type="match status" value="1"/>
</dbReference>
<reference evidence="7" key="1">
    <citation type="submission" date="2022-01" db="EMBL/GenBank/DDBJ databases">
        <title>Novel bile acid biosynthetic pathways are enriched in the microbiome of centenarians.</title>
        <authorList>
            <person name="Sato Y."/>
            <person name="Atarashi K."/>
            <person name="Plichta R.D."/>
            <person name="Arai Y."/>
            <person name="Sasajima S."/>
            <person name="Kearney M.S."/>
            <person name="Suda W."/>
            <person name="Takeshita K."/>
            <person name="Sasaki T."/>
            <person name="Okamoto S."/>
            <person name="Skelly N.A."/>
            <person name="Okamura Y."/>
            <person name="Vlamakis H."/>
            <person name="Li Y."/>
            <person name="Tanoue T."/>
            <person name="Takei H."/>
            <person name="Nittono H."/>
            <person name="Narushima S."/>
            <person name="Irie J."/>
            <person name="Itoh H."/>
            <person name="Moriya K."/>
            <person name="Sugiura Y."/>
            <person name="Suematsu M."/>
            <person name="Moritoki N."/>
            <person name="Shibata S."/>
            <person name="Littman R.D."/>
            <person name="Fischbach A.M."/>
            <person name="Uwamino Y."/>
            <person name="Inoue T."/>
            <person name="Honda A."/>
            <person name="Hattori M."/>
            <person name="Murai T."/>
            <person name="Xavier J.R."/>
            <person name="Hirose N."/>
            <person name="Honda K."/>
        </authorList>
    </citation>
    <scope>NUCLEOTIDE SEQUENCE</scope>
    <source>
        <strain evidence="7">CE91-St55</strain>
    </source>
</reference>
<feature type="chain" id="PRO_5044247132" description="Solute-binding protein family 5 domain-containing protein" evidence="5">
    <location>
        <begin position="22"/>
        <end position="558"/>
    </location>
</feature>
<dbReference type="GO" id="GO:0042597">
    <property type="term" value="C:periplasmic space"/>
    <property type="evidence" value="ECO:0007669"/>
    <property type="project" value="UniProtKB-ARBA"/>
</dbReference>
<protein>
    <recommendedName>
        <fullName evidence="6">Solute-binding protein family 5 domain-containing protein</fullName>
    </recommendedName>
</protein>
<dbReference type="GO" id="GO:0015833">
    <property type="term" value="P:peptide transport"/>
    <property type="evidence" value="ECO:0007669"/>
    <property type="project" value="TreeGrafter"/>
</dbReference>
<accession>A0A413LT89</accession>
<organism evidence="7 8">
    <name type="scientific">Hungatella hathewayi</name>
    <dbReference type="NCBI Taxonomy" id="154046"/>
    <lineage>
        <taxon>Bacteria</taxon>
        <taxon>Bacillati</taxon>
        <taxon>Bacillota</taxon>
        <taxon>Clostridia</taxon>
        <taxon>Lachnospirales</taxon>
        <taxon>Lachnospiraceae</taxon>
        <taxon>Hungatella</taxon>
    </lineage>
</organism>
<dbReference type="InterPro" id="IPR039424">
    <property type="entry name" value="SBP_5"/>
</dbReference>